<reference evidence="2" key="1">
    <citation type="submission" date="2023-06" db="EMBL/GenBank/DDBJ databases">
        <title>Genome-scale phylogeny and comparative genomics of the fungal order Sordariales.</title>
        <authorList>
            <consortium name="Lawrence Berkeley National Laboratory"/>
            <person name="Hensen N."/>
            <person name="Bonometti L."/>
            <person name="Westerberg I."/>
            <person name="Brannstrom I.O."/>
            <person name="Guillou S."/>
            <person name="Cros-Aarteil S."/>
            <person name="Calhoun S."/>
            <person name="Haridas S."/>
            <person name="Kuo A."/>
            <person name="Mondo S."/>
            <person name="Pangilinan J."/>
            <person name="Riley R."/>
            <person name="LaButti K."/>
            <person name="Andreopoulos B."/>
            <person name="Lipzen A."/>
            <person name="Chen C."/>
            <person name="Yanf M."/>
            <person name="Daum C."/>
            <person name="Ng V."/>
            <person name="Clum A."/>
            <person name="Steindorff A."/>
            <person name="Ohm R."/>
            <person name="Martin F."/>
            <person name="Silar P."/>
            <person name="Natvig D."/>
            <person name="Lalanne C."/>
            <person name="Gautier V."/>
            <person name="Ament-velasquez S.L."/>
            <person name="Kruys A."/>
            <person name="Hutchinson M.I."/>
            <person name="Powell A.J."/>
            <person name="Barry K."/>
            <person name="Miller A.N."/>
            <person name="Grigoriev I.V."/>
            <person name="Debuchy R."/>
            <person name="Gladieux P."/>
            <person name="Thoren M.H."/>
            <person name="Johannesson H."/>
        </authorList>
    </citation>
    <scope>NUCLEOTIDE SEQUENCE</scope>
    <source>
        <strain evidence="2">SMH3187-1</strain>
    </source>
</reference>
<comment type="caution">
    <text evidence="2">The sequence shown here is derived from an EMBL/GenBank/DDBJ whole genome shotgun (WGS) entry which is preliminary data.</text>
</comment>
<accession>A0AA40ENI3</accession>
<dbReference type="EMBL" id="JAUKUD010000005">
    <property type="protein sequence ID" value="KAK0742598.1"/>
    <property type="molecule type" value="Genomic_DNA"/>
</dbReference>
<gene>
    <name evidence="2" type="ORF">B0T18DRAFT_167049</name>
</gene>
<organism evidence="2 3">
    <name type="scientific">Schizothecium vesticola</name>
    <dbReference type="NCBI Taxonomy" id="314040"/>
    <lineage>
        <taxon>Eukaryota</taxon>
        <taxon>Fungi</taxon>
        <taxon>Dikarya</taxon>
        <taxon>Ascomycota</taxon>
        <taxon>Pezizomycotina</taxon>
        <taxon>Sordariomycetes</taxon>
        <taxon>Sordariomycetidae</taxon>
        <taxon>Sordariales</taxon>
        <taxon>Schizotheciaceae</taxon>
        <taxon>Schizothecium</taxon>
    </lineage>
</organism>
<proteinExistence type="predicted"/>
<feature type="region of interest" description="Disordered" evidence="1">
    <location>
        <begin position="25"/>
        <end position="50"/>
    </location>
</feature>
<protein>
    <submittedName>
        <fullName evidence="2">Uncharacterized protein</fullName>
    </submittedName>
</protein>
<evidence type="ECO:0000313" key="3">
    <source>
        <dbReference type="Proteomes" id="UP001172155"/>
    </source>
</evidence>
<keyword evidence="3" id="KW-1185">Reference proteome</keyword>
<evidence type="ECO:0000313" key="2">
    <source>
        <dbReference type="EMBL" id="KAK0742598.1"/>
    </source>
</evidence>
<dbReference type="Proteomes" id="UP001172155">
    <property type="component" value="Unassembled WGS sequence"/>
</dbReference>
<sequence length="200" mass="21126">MPKPGSASLLAGVRRLCVGSSCSGPLSVSADSGDAGDAGRWTAGGPAMQHEPAGAAVPGCLPGTHAVDLCCHVNCWLRTGSVPRALPATLSFLNRHGWRRSKSCATSLANLTRQPGPSARLWTAMECREPPESPCRCGRDRNLPMTLSPTAIPVQVRPVDIKLFSPAIAFPHVVFEGGTTLRPLVLPAVFLQRYGWRAPA</sequence>
<evidence type="ECO:0000256" key="1">
    <source>
        <dbReference type="SAM" id="MobiDB-lite"/>
    </source>
</evidence>
<name>A0AA40ENI3_9PEZI</name>
<dbReference type="AlphaFoldDB" id="A0AA40ENI3"/>